<reference evidence="2" key="1">
    <citation type="submission" date="2018-05" db="EMBL/GenBank/DDBJ databases">
        <authorList>
            <person name="Lanie J.A."/>
            <person name="Ng W.-L."/>
            <person name="Kazmierczak K.M."/>
            <person name="Andrzejewski T.M."/>
            <person name="Davidsen T.M."/>
            <person name="Wayne K.J."/>
            <person name="Tettelin H."/>
            <person name="Glass J.I."/>
            <person name="Rusch D."/>
            <person name="Podicherti R."/>
            <person name="Tsui H.-C.T."/>
            <person name="Winkler M.E."/>
        </authorList>
    </citation>
    <scope>NUCLEOTIDE SEQUENCE</scope>
</reference>
<feature type="region of interest" description="Disordered" evidence="1">
    <location>
        <begin position="27"/>
        <end position="46"/>
    </location>
</feature>
<feature type="non-terminal residue" evidence="2">
    <location>
        <position position="1"/>
    </location>
</feature>
<protein>
    <submittedName>
        <fullName evidence="2">Uncharacterized protein</fullName>
    </submittedName>
</protein>
<evidence type="ECO:0000256" key="1">
    <source>
        <dbReference type="SAM" id="MobiDB-lite"/>
    </source>
</evidence>
<organism evidence="2">
    <name type="scientific">marine metagenome</name>
    <dbReference type="NCBI Taxonomy" id="408172"/>
    <lineage>
        <taxon>unclassified sequences</taxon>
        <taxon>metagenomes</taxon>
        <taxon>ecological metagenomes</taxon>
    </lineage>
</organism>
<evidence type="ECO:0000313" key="2">
    <source>
        <dbReference type="EMBL" id="SVE10881.1"/>
    </source>
</evidence>
<name>A0A383ATE0_9ZZZZ</name>
<accession>A0A383ATE0</accession>
<proteinExistence type="predicted"/>
<sequence length="46" mass="5010">VGNLLGVPSTVPVHEGSVWRLNRRFEGFGRSTSPPRYQATEAPAKS</sequence>
<dbReference type="AlphaFoldDB" id="A0A383ATE0"/>
<gene>
    <name evidence="2" type="ORF">METZ01_LOCUS463735</name>
</gene>
<dbReference type="EMBL" id="UINC01194677">
    <property type="protein sequence ID" value="SVE10881.1"/>
    <property type="molecule type" value="Genomic_DNA"/>
</dbReference>